<dbReference type="Pfam" id="PF18821">
    <property type="entry name" value="LPD7"/>
    <property type="match status" value="1"/>
</dbReference>
<evidence type="ECO:0000259" key="2">
    <source>
        <dbReference type="Pfam" id="PF18821"/>
    </source>
</evidence>
<dbReference type="Proteomes" id="UP000587415">
    <property type="component" value="Unassembled WGS sequence"/>
</dbReference>
<feature type="region of interest" description="Disordered" evidence="1">
    <location>
        <begin position="1"/>
        <end position="31"/>
    </location>
</feature>
<sequence length="201" mass="22662">MKTPDTAPPSNRLGPAPGPTGSRPSTAKGDVPEAVLDRYLVERDLRGRPERFFRDHRAAEPMFRDRGRSLVSNQAYPDAVIDMLKIARHRGWDQVRVSGDPAFRREVWIQAQALGMEVQGHRPRERDRQAAGLDRPSPRRDAEPSKGQDALAERLARAAIVVARLVPDPTIQTRLLEAAWARAGRPRPTEREPVHGRDRQR</sequence>
<feature type="domain" description="Large polyvalent protein-associated" evidence="2">
    <location>
        <begin position="47"/>
        <end position="129"/>
    </location>
</feature>
<dbReference type="AlphaFoldDB" id="A0A7X5YLB0"/>
<evidence type="ECO:0000256" key="1">
    <source>
        <dbReference type="SAM" id="MobiDB-lite"/>
    </source>
</evidence>
<organism evidence="3 4">
    <name type="scientific">Brevundimonas alba</name>
    <dbReference type="NCBI Taxonomy" id="74314"/>
    <lineage>
        <taxon>Bacteria</taxon>
        <taxon>Pseudomonadati</taxon>
        <taxon>Pseudomonadota</taxon>
        <taxon>Alphaproteobacteria</taxon>
        <taxon>Caulobacterales</taxon>
        <taxon>Caulobacteraceae</taxon>
        <taxon>Brevundimonas</taxon>
    </lineage>
</organism>
<feature type="region of interest" description="Disordered" evidence="1">
    <location>
        <begin position="117"/>
        <end position="150"/>
    </location>
</feature>
<keyword evidence="4" id="KW-1185">Reference proteome</keyword>
<gene>
    <name evidence="3" type="ORF">GGQ87_002340</name>
</gene>
<dbReference type="RefSeq" id="WP_168047973.1">
    <property type="nucleotide sequence ID" value="NZ_JAATJM010000002.1"/>
</dbReference>
<dbReference type="InterPro" id="IPR040677">
    <property type="entry name" value="LPD7"/>
</dbReference>
<dbReference type="EMBL" id="JAATJM010000002">
    <property type="protein sequence ID" value="NJC42045.1"/>
    <property type="molecule type" value="Genomic_DNA"/>
</dbReference>
<name>A0A7X5YLB0_9CAUL</name>
<evidence type="ECO:0000313" key="4">
    <source>
        <dbReference type="Proteomes" id="UP000587415"/>
    </source>
</evidence>
<feature type="region of interest" description="Disordered" evidence="1">
    <location>
        <begin position="178"/>
        <end position="201"/>
    </location>
</feature>
<comment type="caution">
    <text evidence="3">The sequence shown here is derived from an EMBL/GenBank/DDBJ whole genome shotgun (WGS) entry which is preliminary data.</text>
</comment>
<feature type="compositionally biased region" description="Basic and acidic residues" evidence="1">
    <location>
        <begin position="136"/>
        <end position="150"/>
    </location>
</feature>
<proteinExistence type="predicted"/>
<accession>A0A7X5YLB0</accession>
<reference evidence="3 4" key="1">
    <citation type="submission" date="2020-03" db="EMBL/GenBank/DDBJ databases">
        <title>Genomic Encyclopedia of Type Strains, Phase IV (KMG-IV): sequencing the most valuable type-strain genomes for metagenomic binning, comparative biology and taxonomic classification.</title>
        <authorList>
            <person name="Goeker M."/>
        </authorList>
    </citation>
    <scope>NUCLEOTIDE SEQUENCE [LARGE SCALE GENOMIC DNA]</scope>
    <source>
        <strain evidence="3 4">DSM 4736</strain>
    </source>
</reference>
<feature type="compositionally biased region" description="Basic and acidic residues" evidence="1">
    <location>
        <begin position="119"/>
        <end position="129"/>
    </location>
</feature>
<evidence type="ECO:0000313" key="3">
    <source>
        <dbReference type="EMBL" id="NJC42045.1"/>
    </source>
</evidence>
<protein>
    <recommendedName>
        <fullName evidence="2">Large polyvalent protein-associated domain-containing protein</fullName>
    </recommendedName>
</protein>
<feature type="compositionally biased region" description="Basic and acidic residues" evidence="1">
    <location>
        <begin position="187"/>
        <end position="201"/>
    </location>
</feature>